<accession>A0A8T9Q9L4</accession>
<dbReference type="RefSeq" id="WP_244676456.1">
    <property type="nucleotide sequence ID" value="NZ_CP095046.1"/>
</dbReference>
<dbReference type="EMBL" id="CP095046">
    <property type="protein sequence ID" value="UOQ73101.1"/>
    <property type="molecule type" value="Genomic_DNA"/>
</dbReference>
<sequence>MKLIQQAISLAALLLMGSTSTFGQDALTSNSQSAVAQSASRPVSSGGASGGTSDRNEDGLVTSANFATVYNQKVTHILTGDRNVTAIGNYLSINIIKPSVTLNGFIPTFSKNTSNILGKVREKDRLTGFFSGNANVSIVENTVSLFQNNKVNSNVELKLGYSFVVYDAFWSYGRDREAIAKARTEVEAHYRTLTDRELLEKQQLNALIKQVQAQIKEITDSLREDSVTEDEMEASQLNSYVAKKIYEKDLLLKLAALQSSIDKKKIEKARKDSVLKVDLKARWSTVELMWIDILPGGKQQKFYLYDENATYSKQVIEKTRFNGRLAFAFNRFVDSRHPGYKKWNGLMRLEYAATKSNNIASLQGMDISSKTKIDTFQRSREILEKVTAYKITQYKPSKYHDIRFDWVIPMDTISRINLHPYFLLQHPFDKWRLNDIKRHRATQNAGMGFITTLKNKENTKVNFNIELYFELRDISNTAEKMDPAILPEDRTKTFQRNEFGIRVTTPFGFTKQ</sequence>
<evidence type="ECO:0000313" key="3">
    <source>
        <dbReference type="EMBL" id="UOQ73101.1"/>
    </source>
</evidence>
<feature type="signal peptide" evidence="2">
    <location>
        <begin position="1"/>
        <end position="23"/>
    </location>
</feature>
<evidence type="ECO:0000256" key="2">
    <source>
        <dbReference type="SAM" id="SignalP"/>
    </source>
</evidence>
<feature type="compositionally biased region" description="Low complexity" evidence="1">
    <location>
        <begin position="33"/>
        <end position="45"/>
    </location>
</feature>
<feature type="chain" id="PRO_5035938883" evidence="2">
    <location>
        <begin position="24"/>
        <end position="512"/>
    </location>
</feature>
<proteinExistence type="predicted"/>
<organism evidence="3 4">
    <name type="scientific">Hymenobacter cellulosilyticus</name>
    <dbReference type="NCBI Taxonomy" id="2932248"/>
    <lineage>
        <taxon>Bacteria</taxon>
        <taxon>Pseudomonadati</taxon>
        <taxon>Bacteroidota</taxon>
        <taxon>Cytophagia</taxon>
        <taxon>Cytophagales</taxon>
        <taxon>Hymenobacteraceae</taxon>
        <taxon>Hymenobacter</taxon>
    </lineage>
</organism>
<protein>
    <submittedName>
        <fullName evidence="3">Uncharacterized protein</fullName>
    </submittedName>
</protein>
<feature type="region of interest" description="Disordered" evidence="1">
    <location>
        <begin position="33"/>
        <end position="57"/>
    </location>
</feature>
<dbReference type="KEGG" id="hcu:MUN79_03755"/>
<evidence type="ECO:0000313" key="4">
    <source>
        <dbReference type="Proteomes" id="UP000831796"/>
    </source>
</evidence>
<name>A0A8T9Q9L4_9BACT</name>
<reference evidence="3" key="1">
    <citation type="submission" date="2022-04" db="EMBL/GenBank/DDBJ databases">
        <title>Hymenobacter sp. isolated from the air.</title>
        <authorList>
            <person name="Won M."/>
            <person name="Lee C.-M."/>
            <person name="Woen H.-Y."/>
            <person name="Kwon S.-W."/>
        </authorList>
    </citation>
    <scope>NUCLEOTIDE SEQUENCE</scope>
    <source>
        <strain evidence="3">5116S-3</strain>
    </source>
</reference>
<gene>
    <name evidence="3" type="ORF">MUN79_03755</name>
</gene>
<keyword evidence="4" id="KW-1185">Reference proteome</keyword>
<dbReference type="Proteomes" id="UP000831796">
    <property type="component" value="Chromosome"/>
</dbReference>
<keyword evidence="2" id="KW-0732">Signal</keyword>
<evidence type="ECO:0000256" key="1">
    <source>
        <dbReference type="SAM" id="MobiDB-lite"/>
    </source>
</evidence>
<dbReference type="AlphaFoldDB" id="A0A8T9Q9L4"/>